<evidence type="ECO:0000256" key="1">
    <source>
        <dbReference type="SAM" id="MobiDB-lite"/>
    </source>
</evidence>
<gene>
    <name evidence="3" type="ORF">BECKH772A_GA0070896_1013111</name>
    <name evidence="4" type="ORF">BECKH772B_GA0070898_101819</name>
    <name evidence="5" type="ORF">BECKH772C_GA0070978_1012611</name>
</gene>
<evidence type="ECO:0000259" key="2">
    <source>
        <dbReference type="Pfam" id="PF26298"/>
    </source>
</evidence>
<evidence type="ECO:0000313" key="4">
    <source>
        <dbReference type="EMBL" id="VFK00165.1"/>
    </source>
</evidence>
<organism evidence="3">
    <name type="scientific">Candidatus Kentrum eta</name>
    <dbReference type="NCBI Taxonomy" id="2126337"/>
    <lineage>
        <taxon>Bacteria</taxon>
        <taxon>Pseudomonadati</taxon>
        <taxon>Pseudomonadota</taxon>
        <taxon>Gammaproteobacteria</taxon>
        <taxon>Candidatus Kentrum</taxon>
    </lineage>
</organism>
<accession>A0A450UZU8</accession>
<feature type="domain" description="MurL C-terminal" evidence="2">
    <location>
        <begin position="341"/>
        <end position="390"/>
    </location>
</feature>
<dbReference type="EMBL" id="CAADFG010000131">
    <property type="protein sequence ID" value="VFJ98049.1"/>
    <property type="molecule type" value="Genomic_DNA"/>
</dbReference>
<proteinExistence type="predicted"/>
<dbReference type="InterPro" id="IPR058741">
    <property type="entry name" value="MurL_C"/>
</dbReference>
<dbReference type="Pfam" id="PF26298">
    <property type="entry name" value="MurL_epimerase_C"/>
    <property type="match status" value="1"/>
</dbReference>
<protein>
    <recommendedName>
        <fullName evidence="2">MurL C-terminal domain-containing protein</fullName>
    </recommendedName>
</protein>
<dbReference type="AlphaFoldDB" id="A0A450UZU8"/>
<sequence>MKKAPSFTVEKAVLENVTVDGETMEILYRLDGVPLGPRLHYEGLDLRRGLPGGGPALERFAAALAAFAVARFGAVLPKRVDFGPAGSLIPRELVDFLRYVLPGVWSEHRYQLGRLGFHYPEFVAHGSPPAASMPWPIWTLPDSGNRVLLATGSGKDGTLCGLMLGKAGIPFDAIGYLHDQYGDVERQRDLFAPAEGRLRSERHFRMTVRDEYYPWLEERIQRFGIEKHSEKPFRREAGEVFLLSLAMIPFQIAYDIPLQVFGDEKSADRPNLIDPETGEPVAHQWEKSIHGERALHGLYARMFSNLNRASLLKPLHDARIFHTLFALDPDIAYLTNSCNIRKPWCGRCEKCAYVFAGFSAYGDPARTIAAFGADLLDDPALLAHLGRVVGPEETYRLGVRRPSRRGATLFLQDASQGETGTGDDALPGTGPGGPQRR</sequence>
<reference evidence="3" key="1">
    <citation type="submission" date="2019-02" db="EMBL/GenBank/DDBJ databases">
        <authorList>
            <person name="Gruber-Vodicka R. H."/>
            <person name="Seah K. B. B."/>
        </authorList>
    </citation>
    <scope>NUCLEOTIDE SEQUENCE</scope>
    <source>
        <strain evidence="5">BECK_SA2B12</strain>
        <strain evidence="3">BECK_SA2B15</strain>
        <strain evidence="4">BECK_SA2B20</strain>
    </source>
</reference>
<dbReference type="EMBL" id="CAADFJ010000126">
    <property type="protein sequence ID" value="VFK03375.1"/>
    <property type="molecule type" value="Genomic_DNA"/>
</dbReference>
<feature type="region of interest" description="Disordered" evidence="1">
    <location>
        <begin position="412"/>
        <end position="437"/>
    </location>
</feature>
<evidence type="ECO:0000313" key="5">
    <source>
        <dbReference type="EMBL" id="VFK03375.1"/>
    </source>
</evidence>
<evidence type="ECO:0000313" key="3">
    <source>
        <dbReference type="EMBL" id="VFJ98049.1"/>
    </source>
</evidence>
<name>A0A450UZU8_9GAMM</name>
<dbReference type="EMBL" id="CAADFI010000181">
    <property type="protein sequence ID" value="VFK00165.1"/>
    <property type="molecule type" value="Genomic_DNA"/>
</dbReference>